<dbReference type="Gene3D" id="1.25.40.620">
    <property type="match status" value="1"/>
</dbReference>
<comment type="caution">
    <text evidence="12">The sequence shown here is derived from an EMBL/GenBank/DDBJ whole genome shotgun (WGS) entry which is preliminary data.</text>
</comment>
<dbReference type="CDD" id="cd16383">
    <property type="entry name" value="GUN4"/>
    <property type="match status" value="1"/>
</dbReference>
<keyword evidence="2" id="KW-0723">Serine/threonine-protein kinase</keyword>
<dbReference type="PANTHER" id="PTHR24363">
    <property type="entry name" value="SERINE/THREONINE PROTEIN KINASE"/>
    <property type="match status" value="1"/>
</dbReference>
<keyword evidence="5 12" id="KW-0418">Kinase</keyword>
<comment type="catalytic activity">
    <reaction evidence="8">
        <text>L-seryl-[protein] + ATP = O-phospho-L-seryl-[protein] + ADP + H(+)</text>
        <dbReference type="Rhea" id="RHEA:17989"/>
        <dbReference type="Rhea" id="RHEA-COMP:9863"/>
        <dbReference type="Rhea" id="RHEA-COMP:11604"/>
        <dbReference type="ChEBI" id="CHEBI:15378"/>
        <dbReference type="ChEBI" id="CHEBI:29999"/>
        <dbReference type="ChEBI" id="CHEBI:30616"/>
        <dbReference type="ChEBI" id="CHEBI:83421"/>
        <dbReference type="ChEBI" id="CHEBI:456216"/>
        <dbReference type="EC" id="2.7.11.1"/>
    </reaction>
</comment>
<evidence type="ECO:0000313" key="12">
    <source>
        <dbReference type="EMBL" id="MCT7969910.1"/>
    </source>
</evidence>
<organism evidence="12 13">
    <name type="scientific">Laspinema palackyanum D2a</name>
    <dbReference type="NCBI Taxonomy" id="2953684"/>
    <lineage>
        <taxon>Bacteria</taxon>
        <taxon>Bacillati</taxon>
        <taxon>Cyanobacteriota</taxon>
        <taxon>Cyanophyceae</taxon>
        <taxon>Oscillatoriophycideae</taxon>
        <taxon>Oscillatoriales</taxon>
        <taxon>Laspinemataceae</taxon>
        <taxon>Laspinema</taxon>
        <taxon>Laspinema palackyanum</taxon>
    </lineage>
</organism>
<dbReference type="SUPFAM" id="SSF140869">
    <property type="entry name" value="GUN4-like"/>
    <property type="match status" value="1"/>
</dbReference>
<sequence>MSYCVIPGCVQPQNLESAKTCQSCGSKLILKARYRPIQALGHGGFGRTFLAVDEDIPSKPRCVVKQLFFQKGETQHIHKVKDLFYHEAVRLDDLGHHPQIPSLLAHFEQNQRLYLVQEFIEGPTLSSELKQKGAYQEAEIRALLNDLLPVLTFIHDRQIVHRDIKPANIIRRIRSDRPSFTEQQAGQIVLIDFGIAKLLSATAMMQTGTIIGSPEYMATEQSRGKVVPATDLYSLGVTCLHLLTGMSPGNLYDALQDRWRWRDFVRTDKLVSTDLGRILDKLVENALTKRYQSAAEVLRDLNPTPEASLTVSPSPTPPQKRVASVKAPKQSPVQSKSAPVPPRTKNWRDAFGQFWSGVVPSSNPVREPDVLTSNLGIDYSQLRDLLAAKKWKQADEETRTLLCLAAGKSPRAYLFEDDIAKMPCEDLQMIDLLWVNYSDARFGLSIQSRIYEGVGKDYGAFCDRIGWKTYNPSLPYEGIQFNLKAPIGHLPSRSWSAGSKWWRHAGAIAAKLQQCDATDERELPQG</sequence>
<evidence type="ECO:0000259" key="11">
    <source>
        <dbReference type="PROSITE" id="PS50011"/>
    </source>
</evidence>
<evidence type="ECO:0000313" key="13">
    <source>
        <dbReference type="Proteomes" id="UP001525890"/>
    </source>
</evidence>
<evidence type="ECO:0000256" key="3">
    <source>
        <dbReference type="ARBA" id="ARBA00022679"/>
    </source>
</evidence>
<dbReference type="InterPro" id="IPR017441">
    <property type="entry name" value="Protein_kinase_ATP_BS"/>
</dbReference>
<keyword evidence="3" id="KW-0808">Transferase</keyword>
<keyword evidence="13" id="KW-1185">Reference proteome</keyword>
<dbReference type="Gene3D" id="1.10.10.1770">
    <property type="entry name" value="Gun4-like"/>
    <property type="match status" value="1"/>
</dbReference>
<dbReference type="InterPro" id="IPR011009">
    <property type="entry name" value="Kinase-like_dom_sf"/>
</dbReference>
<dbReference type="SUPFAM" id="SSF56112">
    <property type="entry name" value="Protein kinase-like (PK-like)"/>
    <property type="match status" value="1"/>
</dbReference>
<keyword evidence="6 9" id="KW-0067">ATP-binding</keyword>
<proteinExistence type="predicted"/>
<dbReference type="InterPro" id="IPR037215">
    <property type="entry name" value="GUN4-like_sf"/>
</dbReference>
<evidence type="ECO:0000256" key="8">
    <source>
        <dbReference type="ARBA" id="ARBA00048679"/>
    </source>
</evidence>
<dbReference type="NCBIfam" id="NF045510">
    <property type="entry name" value="4Cys_prefix_kin"/>
    <property type="match status" value="1"/>
</dbReference>
<accession>A0ABT2MYS4</accession>
<dbReference type="InterPro" id="IPR000719">
    <property type="entry name" value="Prot_kinase_dom"/>
</dbReference>
<dbReference type="EC" id="2.7.11.1" evidence="1"/>
<dbReference type="Proteomes" id="UP001525890">
    <property type="component" value="Unassembled WGS sequence"/>
</dbReference>
<feature type="domain" description="Protein kinase" evidence="11">
    <location>
        <begin position="34"/>
        <end position="305"/>
    </location>
</feature>
<dbReference type="PROSITE" id="PS00107">
    <property type="entry name" value="PROTEIN_KINASE_ATP"/>
    <property type="match status" value="1"/>
</dbReference>
<name>A0ABT2MYS4_9CYAN</name>
<evidence type="ECO:0000256" key="9">
    <source>
        <dbReference type="PROSITE-ProRule" id="PRU10141"/>
    </source>
</evidence>
<comment type="catalytic activity">
    <reaction evidence="7">
        <text>L-threonyl-[protein] + ATP = O-phospho-L-threonyl-[protein] + ADP + H(+)</text>
        <dbReference type="Rhea" id="RHEA:46608"/>
        <dbReference type="Rhea" id="RHEA-COMP:11060"/>
        <dbReference type="Rhea" id="RHEA-COMP:11605"/>
        <dbReference type="ChEBI" id="CHEBI:15378"/>
        <dbReference type="ChEBI" id="CHEBI:30013"/>
        <dbReference type="ChEBI" id="CHEBI:30616"/>
        <dbReference type="ChEBI" id="CHEBI:61977"/>
        <dbReference type="ChEBI" id="CHEBI:456216"/>
        <dbReference type="EC" id="2.7.11.1"/>
    </reaction>
</comment>
<evidence type="ECO:0000256" key="1">
    <source>
        <dbReference type="ARBA" id="ARBA00012513"/>
    </source>
</evidence>
<dbReference type="Pfam" id="PF00069">
    <property type="entry name" value="Pkinase"/>
    <property type="match status" value="1"/>
</dbReference>
<evidence type="ECO:0000256" key="10">
    <source>
        <dbReference type="SAM" id="MobiDB-lite"/>
    </source>
</evidence>
<evidence type="ECO:0000256" key="7">
    <source>
        <dbReference type="ARBA" id="ARBA00047899"/>
    </source>
</evidence>
<evidence type="ECO:0000256" key="5">
    <source>
        <dbReference type="ARBA" id="ARBA00022777"/>
    </source>
</evidence>
<dbReference type="InterPro" id="IPR008629">
    <property type="entry name" value="GUN4-like"/>
</dbReference>
<dbReference type="Gene3D" id="1.10.510.10">
    <property type="entry name" value="Transferase(Phosphotransferase) domain 1"/>
    <property type="match status" value="1"/>
</dbReference>
<dbReference type="Pfam" id="PF05419">
    <property type="entry name" value="GUN4"/>
    <property type="match status" value="1"/>
</dbReference>
<keyword evidence="4 9" id="KW-0547">Nucleotide-binding</keyword>
<dbReference type="PROSITE" id="PS50011">
    <property type="entry name" value="PROTEIN_KINASE_DOM"/>
    <property type="match status" value="1"/>
</dbReference>
<gene>
    <name evidence="12" type="ORF">NG799_26700</name>
</gene>
<dbReference type="PANTHER" id="PTHR24363:SF0">
    <property type="entry name" value="SERINE_THREONINE KINASE LIKE DOMAIN CONTAINING 1"/>
    <property type="match status" value="1"/>
</dbReference>
<dbReference type="SMART" id="SM00220">
    <property type="entry name" value="S_TKc"/>
    <property type="match status" value="1"/>
</dbReference>
<reference evidence="12 13" key="1">
    <citation type="journal article" date="2022" name="Front. Microbiol.">
        <title>High genomic differentiation and limited gene flow indicate recent cryptic speciation within the genus Laspinema (cyanobacteria).</title>
        <authorList>
            <person name="Stanojkovic A."/>
            <person name="Skoupy S."/>
            <person name="Skaloud P."/>
            <person name="Dvorak P."/>
        </authorList>
    </citation>
    <scope>NUCLEOTIDE SEQUENCE [LARGE SCALE GENOMIC DNA]</scope>
    <source>
        <strain evidence="12 13">D2a</strain>
    </source>
</reference>
<evidence type="ECO:0000256" key="2">
    <source>
        <dbReference type="ARBA" id="ARBA00022527"/>
    </source>
</evidence>
<evidence type="ECO:0000256" key="4">
    <source>
        <dbReference type="ARBA" id="ARBA00022741"/>
    </source>
</evidence>
<evidence type="ECO:0000256" key="6">
    <source>
        <dbReference type="ARBA" id="ARBA00022840"/>
    </source>
</evidence>
<protein>
    <recommendedName>
        <fullName evidence="1">non-specific serine/threonine protein kinase</fullName>
        <ecNumber evidence="1">2.7.11.1</ecNumber>
    </recommendedName>
</protein>
<dbReference type="CDD" id="cd14014">
    <property type="entry name" value="STKc_PknB_like"/>
    <property type="match status" value="1"/>
</dbReference>
<dbReference type="GO" id="GO:0016301">
    <property type="term" value="F:kinase activity"/>
    <property type="evidence" value="ECO:0007669"/>
    <property type="project" value="UniProtKB-KW"/>
</dbReference>
<dbReference type="EMBL" id="JAMXFF010000064">
    <property type="protein sequence ID" value="MCT7969910.1"/>
    <property type="molecule type" value="Genomic_DNA"/>
</dbReference>
<feature type="region of interest" description="Disordered" evidence="10">
    <location>
        <begin position="304"/>
        <end position="343"/>
    </location>
</feature>
<feature type="binding site" evidence="9">
    <location>
        <position position="65"/>
    </location>
    <ligand>
        <name>ATP</name>
        <dbReference type="ChEBI" id="CHEBI:30616"/>
    </ligand>
</feature>